<dbReference type="AlphaFoldDB" id="A0A249DX63"/>
<protein>
    <submittedName>
        <fullName evidence="1">Uncharacterized protein</fullName>
    </submittedName>
</protein>
<gene>
    <name evidence="1" type="ORF">BA171_03330</name>
</gene>
<evidence type="ECO:0000313" key="1">
    <source>
        <dbReference type="EMBL" id="ASX26146.1"/>
    </source>
</evidence>
<evidence type="ECO:0000313" key="2">
    <source>
        <dbReference type="Proteomes" id="UP000216438"/>
    </source>
</evidence>
<proteinExistence type="predicted"/>
<reference evidence="2" key="1">
    <citation type="submission" date="2016-06" db="EMBL/GenBank/DDBJ databases">
        <authorList>
            <person name="Chen W."/>
            <person name="Hasegawa D.K."/>
        </authorList>
    </citation>
    <scope>NUCLEOTIDE SEQUENCE [LARGE SCALE GENOMIC DNA]</scope>
    <source>
        <strain evidence="2">MEAM1</strain>
    </source>
</reference>
<dbReference type="Proteomes" id="UP000216438">
    <property type="component" value="Chromosome"/>
</dbReference>
<sequence length="62" mass="7004">MKTDPVMWRSTTLFEAPEGDAFVEYPASSGKPLDPSEGEITWPEAPQWQDESDLSLFFILLV</sequence>
<reference evidence="1 2" key="2">
    <citation type="submission" date="2017-09" db="EMBL/GenBank/DDBJ databases">
        <title>The genome of whitefly Bemisia tabaci, a global crop pest, provides novel insights into virus transmission, host adaptation and insecticide resistance.</title>
        <authorList>
            <person name="Kaur N."/>
            <person name="Kliot A."/>
            <person name="Pinheiro P.V."/>
            <person name="Luan J."/>
            <person name="Zheng Y."/>
            <person name="Liu W."/>
            <person name="Sun H."/>
            <person name="Yang X."/>
            <person name="Xu Y."/>
            <person name="Luo Y."/>
            <person name="Kruse A."/>
            <person name="Fisher T.W."/>
            <person name="Nelson D.R."/>
            <person name="Elimelech M."/>
            <person name="MacCoss M."/>
            <person name="Johnson R."/>
            <person name="Cohen E."/>
            <person name="Hunter W.B."/>
            <person name="Brown J.K."/>
            <person name="Jander G."/>
            <person name="Cilia M."/>
            <person name="Douglas A.E."/>
            <person name="Ghanim M."/>
            <person name="Simmons A.M."/>
            <person name="Wintermantel W.M."/>
            <person name="Ling K.-S."/>
            <person name="Fei Z."/>
        </authorList>
    </citation>
    <scope>NUCLEOTIDE SEQUENCE [LARGE SCALE GENOMIC DNA]</scope>
    <source>
        <strain evidence="1 2">MEAM1</strain>
    </source>
</reference>
<organism evidence="1 2">
    <name type="scientific">Candidatus Hamiltonella defensa</name>
    <name type="common">Bemisia tabaci</name>
    <dbReference type="NCBI Taxonomy" id="672795"/>
    <lineage>
        <taxon>Bacteria</taxon>
        <taxon>Pseudomonadati</taxon>
        <taxon>Pseudomonadota</taxon>
        <taxon>Gammaproteobacteria</taxon>
        <taxon>Enterobacterales</taxon>
        <taxon>Enterobacteriaceae</taxon>
        <taxon>aphid secondary symbionts</taxon>
        <taxon>Candidatus Williamhamiltonella</taxon>
    </lineage>
</organism>
<name>A0A249DX63_9ENTR</name>
<accession>A0A249DX63</accession>
<dbReference type="EMBL" id="CP016303">
    <property type="protein sequence ID" value="ASX26146.1"/>
    <property type="molecule type" value="Genomic_DNA"/>
</dbReference>